<gene>
    <name evidence="2" type="ORF">N865_09735</name>
</gene>
<evidence type="ECO:0000259" key="1">
    <source>
        <dbReference type="Pfam" id="PF14534"/>
    </source>
</evidence>
<name>W9G8M9_9MICO</name>
<reference evidence="2 3" key="1">
    <citation type="submission" date="2013-08" db="EMBL/GenBank/DDBJ databases">
        <title>Intrasporangium oryzae NRRL B-24470.</title>
        <authorList>
            <person name="Liu H."/>
            <person name="Wang G."/>
        </authorList>
    </citation>
    <scope>NUCLEOTIDE SEQUENCE [LARGE SCALE GENOMIC DNA]</scope>
    <source>
        <strain evidence="2 3">NRRL B-24470</strain>
    </source>
</reference>
<dbReference type="Pfam" id="PF14534">
    <property type="entry name" value="DUF4440"/>
    <property type="match status" value="1"/>
</dbReference>
<proteinExistence type="predicted"/>
<comment type="caution">
    <text evidence="2">The sequence shown here is derived from an EMBL/GenBank/DDBJ whole genome shotgun (WGS) entry which is preliminary data.</text>
</comment>
<dbReference type="Proteomes" id="UP000019489">
    <property type="component" value="Unassembled WGS sequence"/>
</dbReference>
<dbReference type="STRING" id="1386089.N865_09735"/>
<protein>
    <recommendedName>
        <fullName evidence="1">DUF4440 domain-containing protein</fullName>
    </recommendedName>
</protein>
<dbReference type="InterPro" id="IPR027843">
    <property type="entry name" value="DUF4440"/>
</dbReference>
<dbReference type="Gene3D" id="3.10.450.50">
    <property type="match status" value="1"/>
</dbReference>
<dbReference type="SUPFAM" id="SSF54427">
    <property type="entry name" value="NTF2-like"/>
    <property type="match status" value="1"/>
</dbReference>
<dbReference type="EMBL" id="AWSA01000020">
    <property type="protein sequence ID" value="EWT01602.1"/>
    <property type="molecule type" value="Genomic_DNA"/>
</dbReference>
<dbReference type="InterPro" id="IPR032710">
    <property type="entry name" value="NTF2-like_dom_sf"/>
</dbReference>
<feature type="domain" description="DUF4440" evidence="1">
    <location>
        <begin position="17"/>
        <end position="124"/>
    </location>
</feature>
<evidence type="ECO:0000313" key="3">
    <source>
        <dbReference type="Proteomes" id="UP000019489"/>
    </source>
</evidence>
<evidence type="ECO:0000313" key="2">
    <source>
        <dbReference type="EMBL" id="EWT01602.1"/>
    </source>
</evidence>
<dbReference type="AlphaFoldDB" id="W9G8M9"/>
<sequence>MLAMTETTGTFDAKDMTEALQEGVRRRDRHYLDAVVSDRMIWVMPLADNERSKQEWIEASCSVTWNWFEVDTRRVLEIGDDGRLVESWIRQSREPVDGEEATSPVTATGVVVDVWARENGTWRLVARHPQRADSVTS</sequence>
<keyword evidence="3" id="KW-1185">Reference proteome</keyword>
<organism evidence="2 3">
    <name type="scientific">Intrasporangium oryzae NRRL B-24470</name>
    <dbReference type="NCBI Taxonomy" id="1386089"/>
    <lineage>
        <taxon>Bacteria</taxon>
        <taxon>Bacillati</taxon>
        <taxon>Actinomycetota</taxon>
        <taxon>Actinomycetes</taxon>
        <taxon>Micrococcales</taxon>
        <taxon>Intrasporangiaceae</taxon>
        <taxon>Intrasporangium</taxon>
    </lineage>
</organism>
<accession>W9G8M9</accession>